<dbReference type="AlphaFoldDB" id="A0AAV4WKU4"/>
<organism evidence="1 2">
    <name type="scientific">Caerostris darwini</name>
    <dbReference type="NCBI Taxonomy" id="1538125"/>
    <lineage>
        <taxon>Eukaryota</taxon>
        <taxon>Metazoa</taxon>
        <taxon>Ecdysozoa</taxon>
        <taxon>Arthropoda</taxon>
        <taxon>Chelicerata</taxon>
        <taxon>Arachnida</taxon>
        <taxon>Araneae</taxon>
        <taxon>Araneomorphae</taxon>
        <taxon>Entelegynae</taxon>
        <taxon>Araneoidea</taxon>
        <taxon>Araneidae</taxon>
        <taxon>Caerostris</taxon>
    </lineage>
</organism>
<evidence type="ECO:0000313" key="1">
    <source>
        <dbReference type="EMBL" id="GIY83292.1"/>
    </source>
</evidence>
<name>A0AAV4WKU4_9ARAC</name>
<sequence>MEETQSLEKSKKPGRFTAVEKTSGKFYSSDIKSAQSNLSIDSPSTSGGIGVYHSDNLLPSTSTKKLFDDKKSEDTGDFVRFVTKLMMSMKARKVAIRIRDPQKIHLKTQTKMMMTELVCISLMEELKFDLFYTSCTVLI</sequence>
<comment type="caution">
    <text evidence="1">The sequence shown here is derived from an EMBL/GenBank/DDBJ whole genome shotgun (WGS) entry which is preliminary data.</text>
</comment>
<dbReference type="Proteomes" id="UP001054837">
    <property type="component" value="Unassembled WGS sequence"/>
</dbReference>
<keyword evidence="2" id="KW-1185">Reference proteome</keyword>
<protein>
    <submittedName>
        <fullName evidence="1">Uncharacterized protein</fullName>
    </submittedName>
</protein>
<accession>A0AAV4WKU4</accession>
<dbReference type="EMBL" id="BPLQ01014799">
    <property type="protein sequence ID" value="GIY83292.1"/>
    <property type="molecule type" value="Genomic_DNA"/>
</dbReference>
<evidence type="ECO:0000313" key="2">
    <source>
        <dbReference type="Proteomes" id="UP001054837"/>
    </source>
</evidence>
<proteinExistence type="predicted"/>
<gene>
    <name evidence="1" type="ORF">CDAR_227812</name>
</gene>
<reference evidence="1 2" key="1">
    <citation type="submission" date="2021-06" db="EMBL/GenBank/DDBJ databases">
        <title>Caerostris darwini draft genome.</title>
        <authorList>
            <person name="Kono N."/>
            <person name="Arakawa K."/>
        </authorList>
    </citation>
    <scope>NUCLEOTIDE SEQUENCE [LARGE SCALE GENOMIC DNA]</scope>
</reference>